<dbReference type="AlphaFoldDB" id="A0A2S0KBE0"/>
<dbReference type="InterPro" id="IPR052913">
    <property type="entry name" value="Glycopeptide_resist_protein"/>
</dbReference>
<dbReference type="PANTHER" id="PTHR35788:SF1">
    <property type="entry name" value="EXPORTED PROTEIN"/>
    <property type="match status" value="1"/>
</dbReference>
<evidence type="ECO:0000259" key="2">
    <source>
        <dbReference type="Pfam" id="PF12229"/>
    </source>
</evidence>
<gene>
    <name evidence="3" type="ORF">C6V83_00380</name>
</gene>
<dbReference type="PANTHER" id="PTHR35788">
    <property type="entry name" value="EXPORTED PROTEIN-RELATED"/>
    <property type="match status" value="1"/>
</dbReference>
<dbReference type="Proteomes" id="UP000239814">
    <property type="component" value="Chromosome"/>
</dbReference>
<dbReference type="OrthoDB" id="9813301at2"/>
<name>A0A2S0KBE0_9ACTN</name>
<feature type="compositionally biased region" description="Polar residues" evidence="1">
    <location>
        <begin position="503"/>
        <end position="514"/>
    </location>
</feature>
<dbReference type="Pfam" id="PF04294">
    <property type="entry name" value="VanW"/>
    <property type="match status" value="1"/>
</dbReference>
<feature type="compositionally biased region" description="Polar residues" evidence="1">
    <location>
        <begin position="480"/>
        <end position="491"/>
    </location>
</feature>
<evidence type="ECO:0000313" key="4">
    <source>
        <dbReference type="Proteomes" id="UP000239814"/>
    </source>
</evidence>
<accession>A0A2S0KBE0</accession>
<keyword evidence="4" id="KW-1185">Reference proteome</keyword>
<reference evidence="3 4" key="1">
    <citation type="submission" date="2018-03" db="EMBL/GenBank/DDBJ databases">
        <title>Characteristics and genome of n-alkane degrading marine bacteria Gordonia iterans isolated from crude oil contaminated in Tae-an, South Korea.</title>
        <authorList>
            <person name="Lee S.-S."/>
            <person name="Kim H."/>
        </authorList>
    </citation>
    <scope>NUCLEOTIDE SEQUENCE [LARGE SCALE GENOMIC DNA]</scope>
    <source>
        <strain evidence="3 4">Co17</strain>
    </source>
</reference>
<dbReference type="EMBL" id="CP027433">
    <property type="protein sequence ID" value="AVL98968.1"/>
    <property type="molecule type" value="Genomic_DNA"/>
</dbReference>
<evidence type="ECO:0000256" key="1">
    <source>
        <dbReference type="SAM" id="MobiDB-lite"/>
    </source>
</evidence>
<dbReference type="KEGG" id="git:C6V83_00380"/>
<organism evidence="3 4">
    <name type="scientific">Gordonia iterans</name>
    <dbReference type="NCBI Taxonomy" id="1004901"/>
    <lineage>
        <taxon>Bacteria</taxon>
        <taxon>Bacillati</taxon>
        <taxon>Actinomycetota</taxon>
        <taxon>Actinomycetes</taxon>
        <taxon>Mycobacteriales</taxon>
        <taxon>Gordoniaceae</taxon>
        <taxon>Gordonia</taxon>
    </lineage>
</organism>
<dbReference type="InterPro" id="IPR022029">
    <property type="entry name" value="YoaR-like_PG-bd"/>
</dbReference>
<sequence length="544" mass="57407">MLVLILLGGLAFAIDLVVSSGKTARGAQISEFALGGLTPEQARAALAKLSVSAAAPVVVHTESGQAEIDPAALGLTFDAEATLDRLLEQPRNPWTRLTGMLGLAHQVAPVVHLDEAAFHEELDAQRKVLERAAVEGGVHFDGTTPVADLPSSGLRIDREAAKSTLKAQWLGGGPVRLAMEPFDPTVSAETVQATMDGPARQVTASTVRLRGRGQTLTVSPNQLGALVTFVPDGAGGLKPAVAQRTLRAVLGRDLAETEAAPVDASFRISGGRPRVVPATDGAKLDAAGTAEALAAASVNRNRRADVAYVTKKPKITTERARKLGVREVVAEFTTGDFTGPSGENIRLVAQQVDGAVILPGEVFSLNGHTGPRGAAQGYVSSTIIDHGHASKAIGGGISQFATTLYNAAYFAGLEDVTHTEHAYYISRYPEAREATVFEGSIDLQFKNTLRSGLYVETVWSPSSITVRLWGTKQYDVESVTGQRTAPTSPQTIELPAGDDCIPSSGSPGFTTSNTRIIRDARTGAEVSRHTRTVKYAPEPIVRCR</sequence>
<protein>
    <recommendedName>
        <fullName evidence="2">YoaR-like putative peptidoglycan binding domain-containing protein</fullName>
    </recommendedName>
</protein>
<dbReference type="InterPro" id="IPR007391">
    <property type="entry name" value="Vancomycin_resist_VanW"/>
</dbReference>
<feature type="domain" description="YoaR-like putative peptidoglycan binding" evidence="2">
    <location>
        <begin position="237"/>
        <end position="303"/>
    </location>
</feature>
<feature type="region of interest" description="Disordered" evidence="1">
    <location>
        <begin position="480"/>
        <end position="514"/>
    </location>
</feature>
<dbReference type="Pfam" id="PF12229">
    <property type="entry name" value="PG_binding_4"/>
    <property type="match status" value="1"/>
</dbReference>
<proteinExistence type="predicted"/>
<evidence type="ECO:0000313" key="3">
    <source>
        <dbReference type="EMBL" id="AVL98968.1"/>
    </source>
</evidence>